<accession>A0ABW6BG58</accession>
<name>A0ABW6BG58_9SPHI</name>
<comment type="caution">
    <text evidence="1">The sequence shown here is derived from an EMBL/GenBank/DDBJ whole genome shotgun (WGS) entry which is preliminary data.</text>
</comment>
<dbReference type="RefSeq" id="WP_320182534.1">
    <property type="nucleotide sequence ID" value="NZ_CP138332.1"/>
</dbReference>
<sequence>MLEKWKAELVNNTAVQKIWGYIRKRKIIQQHKRVYNFWKPIIEDYVSGKLPNYSVIAKRELPPNKIIWQYWGQGEHDLNLPEVVRLSFASVDRYKGDYVVIRLDDGNIGDYIDLPTFVAAKRAANTSFNRTFFSDLLRLALLKAYGGVWLDATTLLSDVLPESYTQQDFFVYQRDQNEKNKAYWENSYAFYWSWQADFRVRMLNSFIFAKKGNKMVEMLLDLILYYWKTQERIVDYFFFQIVYDILMREYEVETCVMVSDVLPHLLQTKINNPSVDFVDYETALQATSIHKMSYYRDDALQRFSSFVHAYILTESESL</sequence>
<dbReference type="InterPro" id="IPR008441">
    <property type="entry name" value="AfumC-like_glycosyl_Trfase"/>
</dbReference>
<keyword evidence="2" id="KW-1185">Reference proteome</keyword>
<dbReference type="SUPFAM" id="SSF53448">
    <property type="entry name" value="Nucleotide-diphospho-sugar transferases"/>
    <property type="match status" value="1"/>
</dbReference>
<dbReference type="Pfam" id="PF05704">
    <property type="entry name" value="Caps_synth"/>
    <property type="match status" value="1"/>
</dbReference>
<dbReference type="InterPro" id="IPR029044">
    <property type="entry name" value="Nucleotide-diphossugar_trans"/>
</dbReference>
<protein>
    <submittedName>
        <fullName evidence="1">Capsular polysaccharide synthesis protein</fullName>
    </submittedName>
</protein>
<evidence type="ECO:0000313" key="2">
    <source>
        <dbReference type="Proteomes" id="UP001597525"/>
    </source>
</evidence>
<dbReference type="EMBL" id="JBHUPB010000004">
    <property type="protein sequence ID" value="MFD2966835.1"/>
    <property type="molecule type" value="Genomic_DNA"/>
</dbReference>
<dbReference type="Gene3D" id="3.90.550.20">
    <property type="match status" value="1"/>
</dbReference>
<reference evidence="2" key="1">
    <citation type="journal article" date="2019" name="Int. J. Syst. Evol. Microbiol.">
        <title>The Global Catalogue of Microorganisms (GCM) 10K type strain sequencing project: providing services to taxonomists for standard genome sequencing and annotation.</title>
        <authorList>
            <consortium name="The Broad Institute Genomics Platform"/>
            <consortium name="The Broad Institute Genome Sequencing Center for Infectious Disease"/>
            <person name="Wu L."/>
            <person name="Ma J."/>
        </authorList>
    </citation>
    <scope>NUCLEOTIDE SEQUENCE [LARGE SCALE GENOMIC DNA]</scope>
    <source>
        <strain evidence="2">KCTC 22814</strain>
    </source>
</reference>
<evidence type="ECO:0000313" key="1">
    <source>
        <dbReference type="EMBL" id="MFD2966835.1"/>
    </source>
</evidence>
<organism evidence="1 2">
    <name type="scientific">Sphingobacterium bambusae</name>
    <dbReference type="NCBI Taxonomy" id="662858"/>
    <lineage>
        <taxon>Bacteria</taxon>
        <taxon>Pseudomonadati</taxon>
        <taxon>Bacteroidota</taxon>
        <taxon>Sphingobacteriia</taxon>
        <taxon>Sphingobacteriales</taxon>
        <taxon>Sphingobacteriaceae</taxon>
        <taxon>Sphingobacterium</taxon>
    </lineage>
</organism>
<proteinExistence type="predicted"/>
<dbReference type="Proteomes" id="UP001597525">
    <property type="component" value="Unassembled WGS sequence"/>
</dbReference>
<gene>
    <name evidence="1" type="ORF">ACFS7Y_05530</name>
</gene>